<sequence>MSAEYLVRFDDICPTMNWEHWARIEAILARHRVRPILAVTPDNHDPQLIAGPARPDFWDYIRERQRCGWSIALHGCHHKYETTDAGLLALNPFSEFAGLPRAAQQAKLASACRIFEAQRVRIDAWIAPAHSFDATTVELLLQLGIRTISDGLFTRPVRWLGATWVPQQLWRFHAMPAGLWTVCFHSNGFTEGGFDAFARSIERHAPRITALDAVLARTQAAPLHWTDRGFAQLWLWMLRLRRRLRPARA</sequence>
<evidence type="ECO:0000313" key="1">
    <source>
        <dbReference type="EMBL" id="RCW73913.1"/>
    </source>
</evidence>
<gene>
    <name evidence="1" type="ORF">DES41_102230</name>
</gene>
<protein>
    <submittedName>
        <fullName evidence="1">Uncharacterized protein DUF2334</fullName>
    </submittedName>
</protein>
<dbReference type="Pfam" id="PF10096">
    <property type="entry name" value="DUF2334"/>
    <property type="match status" value="1"/>
</dbReference>
<organism evidence="1 2">
    <name type="scientific">Pseudorhodoferax soli</name>
    <dbReference type="NCBI Taxonomy" id="545864"/>
    <lineage>
        <taxon>Bacteria</taxon>
        <taxon>Pseudomonadati</taxon>
        <taxon>Pseudomonadota</taxon>
        <taxon>Betaproteobacteria</taxon>
        <taxon>Burkholderiales</taxon>
        <taxon>Comamonadaceae</taxon>
    </lineage>
</organism>
<dbReference type="InterPro" id="IPR011330">
    <property type="entry name" value="Glyco_hydro/deAcase_b/a-brl"/>
</dbReference>
<reference evidence="1 2" key="1">
    <citation type="submission" date="2018-07" db="EMBL/GenBank/DDBJ databases">
        <title>Genomic Encyclopedia of Type Strains, Phase IV (KMG-IV): sequencing the most valuable type-strain genomes for metagenomic binning, comparative biology and taxonomic classification.</title>
        <authorList>
            <person name="Goeker M."/>
        </authorList>
    </citation>
    <scope>NUCLEOTIDE SEQUENCE [LARGE SCALE GENOMIC DNA]</scope>
    <source>
        <strain evidence="1 2">DSM 21634</strain>
    </source>
</reference>
<dbReference type="Gene3D" id="3.20.20.370">
    <property type="entry name" value="Glycoside hydrolase/deacetylase"/>
    <property type="match status" value="1"/>
</dbReference>
<dbReference type="RefSeq" id="WP_114467070.1">
    <property type="nucleotide sequence ID" value="NZ_QPJK01000002.1"/>
</dbReference>
<keyword evidence="2" id="KW-1185">Reference proteome</keyword>
<proteinExistence type="predicted"/>
<accession>A0A368Y0Y5</accession>
<dbReference type="SUPFAM" id="SSF88713">
    <property type="entry name" value="Glycoside hydrolase/deacetylase"/>
    <property type="match status" value="1"/>
</dbReference>
<dbReference type="EMBL" id="QPJK01000002">
    <property type="protein sequence ID" value="RCW73913.1"/>
    <property type="molecule type" value="Genomic_DNA"/>
</dbReference>
<comment type="caution">
    <text evidence="1">The sequence shown here is derived from an EMBL/GenBank/DDBJ whole genome shotgun (WGS) entry which is preliminary data.</text>
</comment>
<dbReference type="AlphaFoldDB" id="A0A368Y0Y5"/>
<name>A0A368Y0Y5_9BURK</name>
<dbReference type="GO" id="GO:0005975">
    <property type="term" value="P:carbohydrate metabolic process"/>
    <property type="evidence" value="ECO:0007669"/>
    <property type="project" value="InterPro"/>
</dbReference>
<evidence type="ECO:0000313" key="2">
    <source>
        <dbReference type="Proteomes" id="UP000252884"/>
    </source>
</evidence>
<dbReference type="OrthoDB" id="9792651at2"/>
<dbReference type="InterPro" id="IPR018763">
    <property type="entry name" value="DUF2334"/>
</dbReference>
<dbReference type="Proteomes" id="UP000252884">
    <property type="component" value="Unassembled WGS sequence"/>
</dbReference>